<name>A0A9D4HF50_DREPO</name>
<comment type="caution">
    <text evidence="1">The sequence shown here is derived from an EMBL/GenBank/DDBJ whole genome shotgun (WGS) entry which is preliminary data.</text>
</comment>
<dbReference type="Proteomes" id="UP000828390">
    <property type="component" value="Unassembled WGS sequence"/>
</dbReference>
<organism evidence="1 2">
    <name type="scientific">Dreissena polymorpha</name>
    <name type="common">Zebra mussel</name>
    <name type="synonym">Mytilus polymorpha</name>
    <dbReference type="NCBI Taxonomy" id="45954"/>
    <lineage>
        <taxon>Eukaryota</taxon>
        <taxon>Metazoa</taxon>
        <taxon>Spiralia</taxon>
        <taxon>Lophotrochozoa</taxon>
        <taxon>Mollusca</taxon>
        <taxon>Bivalvia</taxon>
        <taxon>Autobranchia</taxon>
        <taxon>Heteroconchia</taxon>
        <taxon>Euheterodonta</taxon>
        <taxon>Imparidentia</taxon>
        <taxon>Neoheterodontei</taxon>
        <taxon>Myida</taxon>
        <taxon>Dreissenoidea</taxon>
        <taxon>Dreissenidae</taxon>
        <taxon>Dreissena</taxon>
    </lineage>
</organism>
<evidence type="ECO:0000313" key="2">
    <source>
        <dbReference type="Proteomes" id="UP000828390"/>
    </source>
</evidence>
<sequence length="217" mass="23785">MSYKTPSCSFKSLFPLSSKIRNTTTKMRCLLILAVAMTAVMAAPHERSIYDQLSHFVSLDVLKQDLQLVLNVLGSDPTEQACEAEWHKLFSQGLVTHAASLVCHSFQALVNHFNLVPSGSAAVGKRFLLDDTLAFLARALGVNTTYLSQKTSEIIAAVGSEPTEALCEQEAHKVFAGTLIDHGVPLFCRSFQKLVLQLGLNHPVPARRTAMLSIKLY</sequence>
<evidence type="ECO:0000313" key="1">
    <source>
        <dbReference type="EMBL" id="KAH3716870.1"/>
    </source>
</evidence>
<dbReference type="AlphaFoldDB" id="A0A9D4HF50"/>
<reference evidence="1" key="1">
    <citation type="journal article" date="2019" name="bioRxiv">
        <title>The Genome of the Zebra Mussel, Dreissena polymorpha: A Resource for Invasive Species Research.</title>
        <authorList>
            <person name="McCartney M.A."/>
            <person name="Auch B."/>
            <person name="Kono T."/>
            <person name="Mallez S."/>
            <person name="Zhang Y."/>
            <person name="Obille A."/>
            <person name="Becker A."/>
            <person name="Abrahante J.E."/>
            <person name="Garbe J."/>
            <person name="Badalamenti J.P."/>
            <person name="Herman A."/>
            <person name="Mangelson H."/>
            <person name="Liachko I."/>
            <person name="Sullivan S."/>
            <person name="Sone E.D."/>
            <person name="Koren S."/>
            <person name="Silverstein K.A.T."/>
            <person name="Beckman K.B."/>
            <person name="Gohl D.M."/>
        </authorList>
    </citation>
    <scope>NUCLEOTIDE SEQUENCE</scope>
    <source>
        <strain evidence="1">Duluth1</strain>
        <tissue evidence="1">Whole animal</tissue>
    </source>
</reference>
<dbReference type="EMBL" id="JAIWYP010000013">
    <property type="protein sequence ID" value="KAH3716870.1"/>
    <property type="molecule type" value="Genomic_DNA"/>
</dbReference>
<keyword evidence="2" id="KW-1185">Reference proteome</keyword>
<accession>A0A9D4HF50</accession>
<proteinExistence type="predicted"/>
<reference evidence="1" key="2">
    <citation type="submission" date="2020-11" db="EMBL/GenBank/DDBJ databases">
        <authorList>
            <person name="McCartney M.A."/>
            <person name="Auch B."/>
            <person name="Kono T."/>
            <person name="Mallez S."/>
            <person name="Becker A."/>
            <person name="Gohl D.M."/>
            <person name="Silverstein K.A.T."/>
            <person name="Koren S."/>
            <person name="Bechman K.B."/>
            <person name="Herman A."/>
            <person name="Abrahante J.E."/>
            <person name="Garbe J."/>
        </authorList>
    </citation>
    <scope>NUCLEOTIDE SEQUENCE</scope>
    <source>
        <strain evidence="1">Duluth1</strain>
        <tissue evidence="1">Whole animal</tissue>
    </source>
</reference>
<protein>
    <submittedName>
        <fullName evidence="1">Uncharacterized protein</fullName>
    </submittedName>
</protein>
<gene>
    <name evidence="1" type="ORF">DPMN_059601</name>
</gene>